<dbReference type="KEGG" id="tprf:A3L09_03690"/>
<dbReference type="GeneID" id="33319484"/>
<dbReference type="AlphaFoldDB" id="A0A2Z2M822"/>
<reference evidence="1 2" key="1">
    <citation type="submission" date="2016-03" db="EMBL/GenBank/DDBJ databases">
        <title>Complete genome sequence of Thermococcus profundus strain DT5432.</title>
        <authorList>
            <person name="Oger P.M."/>
        </authorList>
    </citation>
    <scope>NUCLEOTIDE SEQUENCE [LARGE SCALE GENOMIC DNA]</scope>
    <source>
        <strain evidence="1 2">DT 5432</strain>
    </source>
</reference>
<keyword evidence="2" id="KW-1185">Reference proteome</keyword>
<name>A0A2Z2M822_THEPR</name>
<sequence>MDRKVAVIATAFFAAVLVVGVFWGDIMEKANPAPPKLISVTLQRGSSEHGEYEGVYQIKGEILTDCSVAFTYVTPEIGQVEVYEFDGKMYKFLTGKEIGNPTCSEELETGTLTLQFNQKLEGVTVDVWVGKTADDGDHVYFKLIGTWQFMGNSTTPIYLAPSPEKDYKLMKLEKLKNLTKEGGIHEIEEK</sequence>
<organism evidence="1 2">
    <name type="scientific">Thermococcus profundus</name>
    <dbReference type="NCBI Taxonomy" id="49899"/>
    <lineage>
        <taxon>Archaea</taxon>
        <taxon>Methanobacteriati</taxon>
        <taxon>Methanobacteriota</taxon>
        <taxon>Thermococci</taxon>
        <taxon>Thermococcales</taxon>
        <taxon>Thermococcaceae</taxon>
        <taxon>Thermococcus</taxon>
    </lineage>
</organism>
<accession>A0A2Z2M822</accession>
<protein>
    <submittedName>
        <fullName evidence="1">Uncharacterized protein</fullName>
    </submittedName>
</protein>
<evidence type="ECO:0000313" key="2">
    <source>
        <dbReference type="Proteomes" id="UP000250179"/>
    </source>
</evidence>
<gene>
    <name evidence="1" type="ORF">A3L09_03690</name>
</gene>
<dbReference type="RefSeq" id="WP_088857679.1">
    <property type="nucleotide sequence ID" value="NZ_CP014862.1"/>
</dbReference>
<dbReference type="EMBL" id="CP014862">
    <property type="protein sequence ID" value="ASJ02417.1"/>
    <property type="molecule type" value="Genomic_DNA"/>
</dbReference>
<evidence type="ECO:0000313" key="1">
    <source>
        <dbReference type="EMBL" id="ASJ02417.1"/>
    </source>
</evidence>
<proteinExistence type="predicted"/>
<dbReference type="OrthoDB" id="97328at2157"/>
<dbReference type="Proteomes" id="UP000250179">
    <property type="component" value="Chromosome"/>
</dbReference>